<dbReference type="KEGG" id="tzo:THMIRHAT_03200"/>
<evidence type="ECO:0000313" key="2">
    <source>
        <dbReference type="Proteomes" id="UP000501466"/>
    </source>
</evidence>
<reference evidence="2" key="1">
    <citation type="submission" date="2019-11" db="EMBL/GenBank/DDBJ databases">
        <title>Isolation and characterization of two novel species in the genus Thiomicrorhabdus.</title>
        <authorList>
            <person name="Mochizuki J."/>
            <person name="Kojima H."/>
            <person name="Fukui M."/>
        </authorList>
    </citation>
    <scope>NUCLEOTIDE SEQUENCE [LARGE SCALE GENOMIC DNA]</scope>
    <source>
        <strain evidence="2">AkT22</strain>
    </source>
</reference>
<dbReference type="PANTHER" id="PTHR35271:SF1">
    <property type="entry name" value="ABC TRANSPORTER, SUBSTRATE-BINDING LIPOPROTEIN"/>
    <property type="match status" value="1"/>
</dbReference>
<protein>
    <recommendedName>
        <fullName evidence="3">ABC transporter substrate-binding protein</fullName>
    </recommendedName>
</protein>
<dbReference type="PANTHER" id="PTHR35271">
    <property type="entry name" value="ABC TRANSPORTER, SUBSTRATE-BINDING LIPOPROTEIN-RELATED"/>
    <property type="match status" value="1"/>
</dbReference>
<name>A0A6F8PKI6_9GAMM</name>
<sequence>MNSPHTSAMRKTNKAIIKLAVLLIGLSTFLSQPLVAEMSALPKCAYIASYEPSYAWQAELESGLKPLLSPHCQIDTFYMNSKQLLDEAALKQRAEDAQQFIQAFAPDLLIFSDDNAVKEVLMPYYRDSDLPAVFCGVNETGKAYGLPYQNTTGMIEKSNFAAVLQTLQKMTSLNHQIVYLSTTGITEKRNIQFFEEALNKERLLGFGIETLNEKAWQEAFRKLNQDDKVDLIVLGSYKPFKTWDREANLAFIAKHQTKPLVAIQPWMLAYANLGITKSAKEQGEWAAMSSLEILNGLKPAQIPIVPNHHFDTWVNATTAKKFPNLRIPRNFQLYHSSMP</sequence>
<dbReference type="Proteomes" id="UP000501466">
    <property type="component" value="Chromosome"/>
</dbReference>
<evidence type="ECO:0000313" key="1">
    <source>
        <dbReference type="EMBL" id="BBP42574.1"/>
    </source>
</evidence>
<dbReference type="AlphaFoldDB" id="A0A6F8PKI6"/>
<keyword evidence="2" id="KW-1185">Reference proteome</keyword>
<evidence type="ECO:0008006" key="3">
    <source>
        <dbReference type="Google" id="ProtNLM"/>
    </source>
</evidence>
<proteinExistence type="predicted"/>
<organism evidence="1 2">
    <name type="scientific">Thiosulfativibrio zosterae</name>
    <dbReference type="NCBI Taxonomy" id="2675053"/>
    <lineage>
        <taxon>Bacteria</taxon>
        <taxon>Pseudomonadati</taxon>
        <taxon>Pseudomonadota</taxon>
        <taxon>Gammaproteobacteria</taxon>
        <taxon>Thiotrichales</taxon>
        <taxon>Piscirickettsiaceae</taxon>
        <taxon>Thiosulfativibrio</taxon>
    </lineage>
</organism>
<accession>A0A6F8PKI6</accession>
<dbReference type="RefSeq" id="WP_173290121.1">
    <property type="nucleotide sequence ID" value="NZ_AP021888.1"/>
</dbReference>
<dbReference type="InterPro" id="IPR007487">
    <property type="entry name" value="ABC_transpt-TYRBP-like"/>
</dbReference>
<dbReference type="Gene3D" id="3.40.50.2300">
    <property type="match status" value="2"/>
</dbReference>
<dbReference type="EMBL" id="AP021888">
    <property type="protein sequence ID" value="BBP42574.1"/>
    <property type="molecule type" value="Genomic_DNA"/>
</dbReference>
<gene>
    <name evidence="1" type="ORF">THMIRHAT_03200</name>
</gene>